<dbReference type="InterPro" id="IPR052979">
    <property type="entry name" value="Adenylate-forming_domain"/>
</dbReference>
<feature type="transmembrane region" description="Helical" evidence="1">
    <location>
        <begin position="787"/>
        <end position="805"/>
    </location>
</feature>
<keyword evidence="1" id="KW-0472">Membrane</keyword>
<feature type="transmembrane region" description="Helical" evidence="1">
    <location>
        <begin position="687"/>
        <end position="709"/>
    </location>
</feature>
<dbReference type="PANTHER" id="PTHR33927:SF5">
    <property type="entry name" value="ENZYME, PUTATIVE (AFU_ORTHOLOGUE AFUA_8G01222)-RELATED"/>
    <property type="match status" value="1"/>
</dbReference>
<feature type="transmembrane region" description="Helical" evidence="1">
    <location>
        <begin position="609"/>
        <end position="628"/>
    </location>
</feature>
<evidence type="ECO:0000259" key="2">
    <source>
        <dbReference type="Pfam" id="PF00501"/>
    </source>
</evidence>
<dbReference type="EMBL" id="FJVC01000233">
    <property type="protein sequence ID" value="CZT45980.1"/>
    <property type="molecule type" value="Genomic_DNA"/>
</dbReference>
<feature type="transmembrane region" description="Helical" evidence="1">
    <location>
        <begin position="748"/>
        <end position="767"/>
    </location>
</feature>
<dbReference type="PANTHER" id="PTHR33927">
    <property type="entry name" value="TRANSMEMBRANE PROTEIN"/>
    <property type="match status" value="1"/>
</dbReference>
<feature type="transmembrane region" description="Helical" evidence="1">
    <location>
        <begin position="715"/>
        <end position="736"/>
    </location>
</feature>
<dbReference type="AlphaFoldDB" id="A0A1E1MA58"/>
<feature type="domain" description="AMP-dependent synthetase/ligase" evidence="2">
    <location>
        <begin position="40"/>
        <end position="235"/>
    </location>
</feature>
<dbReference type="InterPro" id="IPR042099">
    <property type="entry name" value="ANL_N_sf"/>
</dbReference>
<dbReference type="Pfam" id="PF00501">
    <property type="entry name" value="AMP-binding"/>
    <property type="match status" value="2"/>
</dbReference>
<dbReference type="SUPFAM" id="SSF52343">
    <property type="entry name" value="Ferredoxin reductase-like, C-terminal NADP-linked domain"/>
    <property type="match status" value="1"/>
</dbReference>
<dbReference type="SUPFAM" id="SSF56801">
    <property type="entry name" value="Acetyl-CoA synthetase-like"/>
    <property type="match status" value="1"/>
</dbReference>
<dbReference type="InterPro" id="IPR045851">
    <property type="entry name" value="AMP-bd_C_sf"/>
</dbReference>
<feature type="domain" description="AMP-dependent synthetase/ligase" evidence="2">
    <location>
        <begin position="260"/>
        <end position="396"/>
    </location>
</feature>
<dbReference type="Proteomes" id="UP000177625">
    <property type="component" value="Unassembled WGS sequence"/>
</dbReference>
<keyword evidence="1" id="KW-0812">Transmembrane</keyword>
<dbReference type="Gene3D" id="3.30.300.30">
    <property type="match status" value="1"/>
</dbReference>
<protein>
    <submittedName>
        <fullName evidence="3">Related to non-ribosomal peptide synthetase</fullName>
    </submittedName>
</protein>
<reference evidence="4" key="1">
    <citation type="submission" date="2016-03" db="EMBL/GenBank/DDBJ databases">
        <authorList>
            <person name="Guldener U."/>
        </authorList>
    </citation>
    <scope>NUCLEOTIDE SEQUENCE [LARGE SCALE GENOMIC DNA]</scope>
</reference>
<keyword evidence="1" id="KW-1133">Transmembrane helix</keyword>
<evidence type="ECO:0000256" key="1">
    <source>
        <dbReference type="SAM" id="Phobius"/>
    </source>
</evidence>
<dbReference type="Gene3D" id="3.40.50.980">
    <property type="match status" value="2"/>
</dbReference>
<organism evidence="3 4">
    <name type="scientific">Rhynchosporium secalis</name>
    <name type="common">Barley scald fungus</name>
    <dbReference type="NCBI Taxonomy" id="38038"/>
    <lineage>
        <taxon>Eukaryota</taxon>
        <taxon>Fungi</taxon>
        <taxon>Dikarya</taxon>
        <taxon>Ascomycota</taxon>
        <taxon>Pezizomycotina</taxon>
        <taxon>Leotiomycetes</taxon>
        <taxon>Helotiales</taxon>
        <taxon>Ploettnerulaceae</taxon>
        <taxon>Rhynchosporium</taxon>
    </lineage>
</organism>
<dbReference type="InterPro" id="IPR039261">
    <property type="entry name" value="FNR_nucleotide-bd"/>
</dbReference>
<accession>A0A1E1MA58</accession>
<dbReference type="InterPro" id="IPR000873">
    <property type="entry name" value="AMP-dep_synth/lig_dom"/>
</dbReference>
<proteinExistence type="predicted"/>
<keyword evidence="4" id="KW-1185">Reference proteome</keyword>
<gene>
    <name evidence="3" type="ORF">RSE6_06346</name>
</gene>
<evidence type="ECO:0000313" key="4">
    <source>
        <dbReference type="Proteomes" id="UP000177625"/>
    </source>
</evidence>
<name>A0A1E1MA58_RHYSE</name>
<evidence type="ECO:0000313" key="3">
    <source>
        <dbReference type="EMBL" id="CZT45980.1"/>
    </source>
</evidence>
<sequence length="1011" mass="110913">MIDSFQGLEGLNSAEQVLFNQFGHGQNVETPFGTIHGAIESKVDQLPNSIAVEQDGRSLTYQELERAANSLANRLITMGLEPQQRVCLVVQRSLPMAIAILAVLKAGCQYVPLDGQVTAESALRHIMKDTQAPFVLCLEKFYEKVQQLSEPCARIVVLDSSTLEKPRSTLRPNLPVSHCDGAYCIYTSGSTGPPKGVDVTHGNVTNLLCNYPGNLNIQQGTNVAQLLSISFDMGKNSRWSVLSLIWSLPEDPNRANPAQWEILGTLINGATLLIRTSKWEPVLSRAHTIISTPSILATFPRKAYPNIKVVAVAGEPCPKVLADEWASQAEFFNCCGPTEVTIVNTMHRHRTGSELSIGKPVPNTSVYILDEDENPVPIGQTGLMWVGGASVSRGYLNLPEFTSIRYKNDKFNNSESVMFNTGDLCRWNTDGTISHEGRADDQVKIKGFRVELDSVAASMEAAPFVTKACAIFSEKVLWGFYSGPQGADEATVRSAVEQCQPYYAVPSKLVFIGSLPMTSNGKIDKRALLASVVGGTPTITRKRTELLKPQPALVASEKQYMQMIVGPPSIYSSSDSENDNPEEFPLPQKKGRHGLRALRHRVLSLYRRLFTIVFVVNIVAVCLMVSFGRTGKGLQNISTAIATNLTLAVLMRQEYVINVLFTIACAVPTSWPIWIRRNCAKIYHIGGLHSGCAVFSLIWLIIFTVGTTINSPDPAALVVSYLIIALMLAMVGTAHPTMRQKYHDRFELVHRFAGWTALALFWAQTVVVTNSGRGIKSLSAALVASPGFWLLTTATTSVILPWLHLRKVTVRADILSQHAVRLYFTYANPVSGTAIRLSERPLIEWHAFATIAKPGDKEFSVIISNAGDWTKRQIQKAPTKMWVRGIPACGVLRIVPLFRSIVLVASGSGIGPCLPVIYAKKVSCRIFWSTPHPQQNFGKEIIDAIKDADPNAVIHNTKTQGRPDMVAITYRLLRECGAEAIAIISNKKLTQMVVYAMEARGVPAFGAIFDS</sequence>
<feature type="transmembrane region" description="Helical" evidence="1">
    <location>
        <begin position="655"/>
        <end position="675"/>
    </location>
</feature>
<dbReference type="Gene3D" id="3.40.50.12780">
    <property type="entry name" value="N-terminal domain of ligase-like"/>
    <property type="match status" value="1"/>
</dbReference>